<feature type="region of interest" description="Disordered" evidence="1">
    <location>
        <begin position="1"/>
        <end position="58"/>
    </location>
</feature>
<accession>A0A370BP30</accession>
<evidence type="ECO:0000313" key="2">
    <source>
        <dbReference type="EMBL" id="RDH17296.1"/>
    </source>
</evidence>
<dbReference type="Proteomes" id="UP000253845">
    <property type="component" value="Unassembled WGS sequence"/>
</dbReference>
<gene>
    <name evidence="2" type="ORF">M747DRAFT_101072</name>
</gene>
<name>A0A370BP30_ASPNG</name>
<dbReference type="VEuPathDB" id="FungiDB:M747DRAFT_101072"/>
<protein>
    <submittedName>
        <fullName evidence="2">Uncharacterized protein</fullName>
    </submittedName>
</protein>
<evidence type="ECO:0000256" key="1">
    <source>
        <dbReference type="SAM" id="MobiDB-lite"/>
    </source>
</evidence>
<reference evidence="2 3" key="1">
    <citation type="submission" date="2018-07" db="EMBL/GenBank/DDBJ databases">
        <title>Section-level genome sequencing of Aspergillus section Nigri to investigate inter- and intra-species variation.</title>
        <authorList>
            <consortium name="DOE Joint Genome Institute"/>
            <person name="Vesth T.C."/>
            <person name="Nybo J.L."/>
            <person name="Theobald S."/>
            <person name="Frisvad J.C."/>
            <person name="Larsen T.O."/>
            <person name="Nielsen K.F."/>
            <person name="Hoof J.B."/>
            <person name="Brandl J."/>
            <person name="Salamov A."/>
            <person name="Riley R."/>
            <person name="Gladden J.M."/>
            <person name="Phatale P."/>
            <person name="Nielsen M.T."/>
            <person name="Lyhne E.K."/>
            <person name="Kogle M.E."/>
            <person name="Strasser K."/>
            <person name="McDonnell E."/>
            <person name="Barry K."/>
            <person name="Clum A."/>
            <person name="Chen C."/>
            <person name="Nolan M."/>
            <person name="Sandor L."/>
            <person name="Kuo A."/>
            <person name="Lipzen A."/>
            <person name="Hainaut M."/>
            <person name="Drula E."/>
            <person name="Tsang A."/>
            <person name="Magnuson J.K."/>
            <person name="Henrissat B."/>
            <person name="Wiebenga A."/>
            <person name="Simmons B.A."/>
            <person name="Makela M.R."/>
            <person name="De vries R.P."/>
            <person name="Grigoriev I.V."/>
            <person name="Mortensen U.H."/>
            <person name="Baker S.E."/>
            <person name="Andersen M.R."/>
        </authorList>
    </citation>
    <scope>NUCLEOTIDE SEQUENCE [LARGE SCALE GENOMIC DNA]</scope>
    <source>
        <strain evidence="2 3">ATCC 13496</strain>
    </source>
</reference>
<sequence length="98" mass="10740">MTEREEEEGAGEREERRRRKDDKEGGMGEEKRASQAGGVGWEAATSNERVRKGRWGGNDVCGGAPTLSPAARRGLQLAGHGYSFLLLRFLVGYCQAID</sequence>
<proteinExistence type="predicted"/>
<dbReference type="EMBL" id="KZ851931">
    <property type="protein sequence ID" value="RDH17296.1"/>
    <property type="molecule type" value="Genomic_DNA"/>
</dbReference>
<organism evidence="2 3">
    <name type="scientific">Aspergillus niger ATCC 13496</name>
    <dbReference type="NCBI Taxonomy" id="1353008"/>
    <lineage>
        <taxon>Eukaryota</taxon>
        <taxon>Fungi</taxon>
        <taxon>Dikarya</taxon>
        <taxon>Ascomycota</taxon>
        <taxon>Pezizomycotina</taxon>
        <taxon>Eurotiomycetes</taxon>
        <taxon>Eurotiomycetidae</taxon>
        <taxon>Eurotiales</taxon>
        <taxon>Aspergillaceae</taxon>
        <taxon>Aspergillus</taxon>
        <taxon>Aspergillus subgen. Circumdati</taxon>
    </lineage>
</organism>
<dbReference type="AlphaFoldDB" id="A0A370BP30"/>
<evidence type="ECO:0000313" key="3">
    <source>
        <dbReference type="Proteomes" id="UP000253845"/>
    </source>
</evidence>
<feature type="compositionally biased region" description="Basic and acidic residues" evidence="1">
    <location>
        <begin position="10"/>
        <end position="33"/>
    </location>
</feature>